<dbReference type="PANTHER" id="PTHR46562">
    <property type="entry name" value="SERINE/THREONINE-KINASE ULK4-LIKE PROTEIN-RELATED"/>
    <property type="match status" value="1"/>
</dbReference>
<feature type="compositionally biased region" description="Polar residues" evidence="4">
    <location>
        <begin position="282"/>
        <end position="296"/>
    </location>
</feature>
<name>A0A0P1AHP0_PLAHL</name>
<keyword evidence="2 3" id="KW-0067">ATP-binding</keyword>
<proteinExistence type="predicted"/>
<dbReference type="GO" id="GO:0004672">
    <property type="term" value="F:protein kinase activity"/>
    <property type="evidence" value="ECO:0007669"/>
    <property type="project" value="InterPro"/>
</dbReference>
<evidence type="ECO:0000313" key="7">
    <source>
        <dbReference type="Proteomes" id="UP000054928"/>
    </source>
</evidence>
<feature type="region of interest" description="Disordered" evidence="4">
    <location>
        <begin position="282"/>
        <end position="335"/>
    </location>
</feature>
<evidence type="ECO:0000256" key="3">
    <source>
        <dbReference type="PROSITE-ProRule" id="PRU10141"/>
    </source>
</evidence>
<keyword evidence="6" id="KW-0808">Transferase</keyword>
<reference evidence="7" key="1">
    <citation type="submission" date="2014-09" db="EMBL/GenBank/DDBJ databases">
        <authorList>
            <person name="Sharma Rahul"/>
            <person name="Thines Marco"/>
        </authorList>
    </citation>
    <scope>NUCLEOTIDE SEQUENCE [LARGE SCALE GENOMIC DNA]</scope>
</reference>
<dbReference type="InterPro" id="IPR000719">
    <property type="entry name" value="Prot_kinase_dom"/>
</dbReference>
<dbReference type="EMBL" id="CCYD01000482">
    <property type="protein sequence ID" value="CEG40389.1"/>
    <property type="molecule type" value="Genomic_DNA"/>
</dbReference>
<keyword evidence="7" id="KW-1185">Reference proteome</keyword>
<evidence type="ECO:0000256" key="1">
    <source>
        <dbReference type="ARBA" id="ARBA00022741"/>
    </source>
</evidence>
<organism evidence="6 7">
    <name type="scientific">Plasmopara halstedii</name>
    <name type="common">Downy mildew of sunflower</name>
    <dbReference type="NCBI Taxonomy" id="4781"/>
    <lineage>
        <taxon>Eukaryota</taxon>
        <taxon>Sar</taxon>
        <taxon>Stramenopiles</taxon>
        <taxon>Oomycota</taxon>
        <taxon>Peronosporomycetes</taxon>
        <taxon>Peronosporales</taxon>
        <taxon>Peronosporaceae</taxon>
        <taxon>Plasmopara</taxon>
    </lineage>
</organism>
<dbReference type="SMART" id="SM00220">
    <property type="entry name" value="S_TKc"/>
    <property type="match status" value="1"/>
</dbReference>
<keyword evidence="6" id="KW-0418">Kinase</keyword>
<dbReference type="PROSITE" id="PS00107">
    <property type="entry name" value="PROTEIN_KINASE_ATP"/>
    <property type="match status" value="1"/>
</dbReference>
<accession>A0A0P1AHP0</accession>
<evidence type="ECO:0000256" key="2">
    <source>
        <dbReference type="ARBA" id="ARBA00022840"/>
    </source>
</evidence>
<evidence type="ECO:0000256" key="4">
    <source>
        <dbReference type="SAM" id="MobiDB-lite"/>
    </source>
</evidence>
<dbReference type="InterPro" id="IPR044591">
    <property type="entry name" value="RUK"/>
</dbReference>
<dbReference type="OMA" id="ISTQHEW"/>
<dbReference type="Pfam" id="PF00069">
    <property type="entry name" value="Pkinase"/>
    <property type="match status" value="1"/>
</dbReference>
<dbReference type="GeneID" id="36405647"/>
<protein>
    <submittedName>
        <fullName evidence="6">Ulk ulk protein kinase</fullName>
    </submittedName>
</protein>
<feature type="domain" description="Protein kinase" evidence="5">
    <location>
        <begin position="4"/>
        <end position="256"/>
    </location>
</feature>
<dbReference type="GO" id="GO:0005524">
    <property type="term" value="F:ATP binding"/>
    <property type="evidence" value="ECO:0007669"/>
    <property type="project" value="UniProtKB-UniRule"/>
</dbReference>
<dbReference type="OrthoDB" id="24822at2759"/>
<dbReference type="STRING" id="4781.A0A0P1AHP0"/>
<dbReference type="PANTHER" id="PTHR46562:SF1">
    <property type="entry name" value="SERINE_THREONINE-PROTEIN KINASE ULK4"/>
    <property type="match status" value="1"/>
</dbReference>
<dbReference type="InterPro" id="IPR017441">
    <property type="entry name" value="Protein_kinase_ATP_BS"/>
</dbReference>
<dbReference type="SUPFAM" id="SSF56112">
    <property type="entry name" value="Protein kinase-like (PK-like)"/>
    <property type="match status" value="1"/>
</dbReference>
<dbReference type="InterPro" id="IPR011009">
    <property type="entry name" value="Kinase-like_dom_sf"/>
</dbReference>
<dbReference type="GO" id="GO:0008017">
    <property type="term" value="F:microtubule binding"/>
    <property type="evidence" value="ECO:0007669"/>
    <property type="project" value="InterPro"/>
</dbReference>
<dbReference type="FunFam" id="1.10.510.10:FF:000571">
    <property type="entry name" value="Maternal embryonic leucine zipper kinase"/>
    <property type="match status" value="1"/>
</dbReference>
<feature type="binding site" evidence="3">
    <location>
        <position position="33"/>
    </location>
    <ligand>
        <name>ATP</name>
        <dbReference type="ChEBI" id="CHEBI:30616"/>
    </ligand>
</feature>
<sequence length="1394" mass="157021">MENYNIYDEIGRGTHSFVYKARRKRSIEYVAVKSTAKSRMNKILNEVQFLHKLDSPHVLKFFDWYESSNHIWLIFEYCMGGDLLNLITQDKQQPESTVQTFGLELVAGLQYLHSNSILFCDLKPANILIDECGSLKLADFGLARRIPGLDAAPAPTLAPGSPHYMAPELFQQPAIHSFASDFWALGCVFYELRTGRQPFTHTNFSDLARMIQKETVDFSVAGSELSPTFRDLLQRLLTKDPYQRITWDELVDHPFWSSLPRLEKLAMPRQIKFDSNAPMSLSEQTHIHATSNNFKVNSKKMRPGIKDYKDNNMADENRGDHSRPPPDPKSDIFFPVGIPSQDEIRPISAPTSYLSTLQNNSKDVDENHDAILNVPSHLSKIRQHWKAMTKPYSAPPATRDTSNRRPQLNDLFDRSGLFGTGLRKISKLVFTAADCRVKSIIGNNDFQVEDLPRIRADLVQFTLFTPEDLLSCSTEALETQLKDIYMSLKSSQDLSKLSVLAYLFTLSCHARLAHVIVNSSLLKLLIRLLAQEAQSSVPNKTTISMLCLVLGILFRFATFIAPSSLDQFQLLVTSLSEIVSIPDEDPGFEISASSKEMQPRSLALACLGELLFYISTQHEWELPMEGVETVLACIEDTDVAARFYTIRTLGNMLIHCTDSLILLLVNENIVLTLMRGLLQLATPMSSDDVKEQRKRIALQTATTEALAQVLRHLRLPSSNALLPSRLKRSILLFFAKPDLLHAIWRGVQCTQEFAELAIASLNIINAFLDLKLSTNSDAESAAIKASRSLLLDRIVVFPTMLKILELGTSLDNESLTIMKAKVLILLHLGVHSNRSLLHLFVQQKLLDIVESIVNPIEHELRADKNDIDSQSPESKLSASKQYLAQCALNVCKLSIRMALKLGAVCFSMHSSIKEDQVGSSNNGEHRSYTVSPIPFELFSDLLRNPNCRQQLLTYFVANDSKQYTFFLRLMTELLMSFSDETIVIPWKTETTRTIAQHVSEILLALFKHGGKEANDIVFVEQQVLFGHLLPAVVKHINGTSAGTRENVSSNCLCILHVVLLEFDYQSGNHDKKSRDVFTQSILIPHINALFANRHGLVERIWTLVSQLLHGLLSTDPTLLQQVESVNLVPTIVNLLRVPDEFHSLPLHATQLVHMLLDSSHVNIELLHKSGLAKSVIAGLTFAFKRELLDESLLDLVVILLTLLHQQHENMQQLEPSTTLFEFDEILSCGQLLLQFCAWSGKHMSCENKSDENRRRRDELADVTSRCLLLLSQISGEQLNEIFFRQNEAFVSNADDFVSTSLTNCLQGNMNGVVLLRVLLTLKNCLSYNTSSHLSRWVLQKGRISSMIETLVPDMQTIQLDEAQNEMEPEFLSVKEKILNAATAITHLCRSSDSR</sequence>
<dbReference type="Gene3D" id="1.10.510.10">
    <property type="entry name" value="Transferase(Phosphotransferase) domain 1"/>
    <property type="match status" value="1"/>
</dbReference>
<keyword evidence="1 3" id="KW-0547">Nucleotide-binding</keyword>
<dbReference type="Proteomes" id="UP000054928">
    <property type="component" value="Unassembled WGS sequence"/>
</dbReference>
<dbReference type="RefSeq" id="XP_024576758.1">
    <property type="nucleotide sequence ID" value="XM_024726042.1"/>
</dbReference>
<feature type="compositionally biased region" description="Basic and acidic residues" evidence="4">
    <location>
        <begin position="304"/>
        <end position="330"/>
    </location>
</feature>
<dbReference type="PROSITE" id="PS50011">
    <property type="entry name" value="PROTEIN_KINASE_DOM"/>
    <property type="match status" value="1"/>
</dbReference>
<evidence type="ECO:0000313" key="6">
    <source>
        <dbReference type="EMBL" id="CEG40389.1"/>
    </source>
</evidence>
<evidence type="ECO:0000259" key="5">
    <source>
        <dbReference type="PROSITE" id="PS50011"/>
    </source>
</evidence>